<dbReference type="GO" id="GO:0016747">
    <property type="term" value="F:acyltransferase activity, transferring groups other than amino-acyl groups"/>
    <property type="evidence" value="ECO:0007669"/>
    <property type="project" value="InterPro"/>
</dbReference>
<gene>
    <name evidence="1" type="ORF">BD410DRAFT_786291</name>
</gene>
<dbReference type="SUPFAM" id="SSF53474">
    <property type="entry name" value="alpha/beta-Hydrolases"/>
    <property type="match status" value="1"/>
</dbReference>
<keyword evidence="2" id="KW-1185">Reference proteome</keyword>
<reference evidence="1 2" key="1">
    <citation type="submission" date="2018-06" db="EMBL/GenBank/DDBJ databases">
        <title>A transcriptomic atlas of mushroom development highlights an independent origin of complex multicellularity.</title>
        <authorList>
            <consortium name="DOE Joint Genome Institute"/>
            <person name="Krizsan K."/>
            <person name="Almasi E."/>
            <person name="Merenyi Z."/>
            <person name="Sahu N."/>
            <person name="Viragh M."/>
            <person name="Koszo T."/>
            <person name="Mondo S."/>
            <person name="Kiss B."/>
            <person name="Balint B."/>
            <person name="Kues U."/>
            <person name="Barry K."/>
            <person name="Hegedus J.C."/>
            <person name="Henrissat B."/>
            <person name="Johnson J."/>
            <person name="Lipzen A."/>
            <person name="Ohm R."/>
            <person name="Nagy I."/>
            <person name="Pangilinan J."/>
            <person name="Yan J."/>
            <person name="Xiong Y."/>
            <person name="Grigoriev I.V."/>
            <person name="Hibbett D.S."/>
            <person name="Nagy L.G."/>
        </authorList>
    </citation>
    <scope>NUCLEOTIDE SEQUENCE [LARGE SCALE GENOMIC DNA]</scope>
    <source>
        <strain evidence="1 2">SZMC22713</strain>
    </source>
</reference>
<dbReference type="InterPro" id="IPR008220">
    <property type="entry name" value="HAT_MetX-like"/>
</dbReference>
<evidence type="ECO:0000313" key="1">
    <source>
        <dbReference type="EMBL" id="TDL24198.1"/>
    </source>
</evidence>
<dbReference type="AlphaFoldDB" id="A0A4Y7QAE2"/>
<dbReference type="EMBL" id="ML170167">
    <property type="protein sequence ID" value="TDL24198.1"/>
    <property type="molecule type" value="Genomic_DNA"/>
</dbReference>
<name>A0A4Y7QAE2_9AGAM</name>
<dbReference type="Proteomes" id="UP000294933">
    <property type="component" value="Unassembled WGS sequence"/>
</dbReference>
<dbReference type="OrthoDB" id="9972683at2759"/>
<accession>A0A4Y7QAE2</accession>
<evidence type="ECO:0008006" key="3">
    <source>
        <dbReference type="Google" id="ProtNLM"/>
    </source>
</evidence>
<dbReference type="VEuPathDB" id="FungiDB:BD410DRAFT_786291"/>
<dbReference type="InterPro" id="IPR029058">
    <property type="entry name" value="AB_hydrolase_fold"/>
</dbReference>
<proteinExistence type="predicted"/>
<organism evidence="1 2">
    <name type="scientific">Rickenella mellea</name>
    <dbReference type="NCBI Taxonomy" id="50990"/>
    <lineage>
        <taxon>Eukaryota</taxon>
        <taxon>Fungi</taxon>
        <taxon>Dikarya</taxon>
        <taxon>Basidiomycota</taxon>
        <taxon>Agaricomycotina</taxon>
        <taxon>Agaricomycetes</taxon>
        <taxon>Hymenochaetales</taxon>
        <taxon>Rickenellaceae</taxon>
        <taxon>Rickenella</taxon>
    </lineage>
</organism>
<dbReference type="STRING" id="50990.A0A4Y7QAE2"/>
<dbReference type="Gene3D" id="3.40.50.1820">
    <property type="entry name" value="alpha/beta hydrolase"/>
    <property type="match status" value="1"/>
</dbReference>
<protein>
    <recommendedName>
        <fullName evidence="3">Homoserine O-acetyltransferase</fullName>
    </recommendedName>
</protein>
<dbReference type="PANTHER" id="PTHR32268:SF15">
    <property type="entry name" value="HOMOSERINE ACETYLTRANSFERASE FAMILY PROTEIN (AFU_ORTHOLOGUE AFUA_1G15350)"/>
    <property type="match status" value="1"/>
</dbReference>
<dbReference type="PANTHER" id="PTHR32268">
    <property type="entry name" value="HOMOSERINE O-ACETYLTRANSFERASE"/>
    <property type="match status" value="1"/>
</dbReference>
<sequence>MGGQQAYHWPFMFPNFVDRFVAICSSARTSPHNKCFLEGPKAALVASKDFNNGHYTSQPYHGIRAFARVYSAWAYGQTWFREHRYEFGGLYPDMNSWLREVWEGRYVSEWDANDMIALLETWKAGDISEISHGGNYVDALTTIKAKGLIMPCKTDLYFPPEDSEYEVSNLTDAKLVVIPSVWGHAAGGGSNPEDVMFISQQIKDFLA</sequence>
<evidence type="ECO:0000313" key="2">
    <source>
        <dbReference type="Proteomes" id="UP000294933"/>
    </source>
</evidence>